<evidence type="ECO:0000256" key="1">
    <source>
        <dbReference type="ARBA" id="ARBA00008791"/>
    </source>
</evidence>
<comment type="caution">
    <text evidence="3">The sequence shown here is derived from an EMBL/GenBank/DDBJ whole genome shotgun (WGS) entry which is preliminary data.</text>
</comment>
<accession>A1ZVS2</accession>
<gene>
    <name evidence="3" type="ORF">M23134_06198</name>
</gene>
<feature type="domain" description="UspA" evidence="2">
    <location>
        <begin position="192"/>
        <end position="273"/>
    </location>
</feature>
<evidence type="ECO:0000313" key="3">
    <source>
        <dbReference type="EMBL" id="EAY25499.1"/>
    </source>
</evidence>
<dbReference type="SUPFAM" id="SSF52402">
    <property type="entry name" value="Adenine nucleotide alpha hydrolases-like"/>
    <property type="match status" value="2"/>
</dbReference>
<reference evidence="3 4" key="1">
    <citation type="submission" date="2007-01" db="EMBL/GenBank/DDBJ databases">
        <authorList>
            <person name="Haygood M."/>
            <person name="Podell S."/>
            <person name="Anderson C."/>
            <person name="Hopkinson B."/>
            <person name="Roe K."/>
            <person name="Barbeau K."/>
            <person name="Gaasterland T."/>
            <person name="Ferriera S."/>
            <person name="Johnson J."/>
            <person name="Kravitz S."/>
            <person name="Beeson K."/>
            <person name="Sutton G."/>
            <person name="Rogers Y.-H."/>
            <person name="Friedman R."/>
            <person name="Frazier M."/>
            <person name="Venter J.C."/>
        </authorList>
    </citation>
    <scope>NUCLEOTIDE SEQUENCE [LARGE SCALE GENOMIC DNA]</scope>
    <source>
        <strain evidence="3 4">ATCC 23134</strain>
    </source>
</reference>
<dbReference type="Pfam" id="PF00582">
    <property type="entry name" value="Usp"/>
    <property type="match status" value="2"/>
</dbReference>
<dbReference type="PRINTS" id="PR01438">
    <property type="entry name" value="UNVRSLSTRESS"/>
</dbReference>
<dbReference type="PANTHER" id="PTHR46268">
    <property type="entry name" value="STRESS RESPONSE PROTEIN NHAX"/>
    <property type="match status" value="1"/>
</dbReference>
<keyword evidence="4" id="KW-1185">Reference proteome</keyword>
<dbReference type="Proteomes" id="UP000004095">
    <property type="component" value="Unassembled WGS sequence"/>
</dbReference>
<dbReference type="InterPro" id="IPR014729">
    <property type="entry name" value="Rossmann-like_a/b/a_fold"/>
</dbReference>
<dbReference type="InterPro" id="IPR006015">
    <property type="entry name" value="Universal_stress_UspA"/>
</dbReference>
<protein>
    <submittedName>
        <fullName evidence="3">Universal stress protein, putative</fullName>
    </submittedName>
</protein>
<dbReference type="OrthoDB" id="1522603at2"/>
<dbReference type="RefSeq" id="WP_002702670.1">
    <property type="nucleotide sequence ID" value="NZ_AAWS01000047.1"/>
</dbReference>
<dbReference type="Gene3D" id="3.40.50.620">
    <property type="entry name" value="HUPs"/>
    <property type="match status" value="2"/>
</dbReference>
<name>A1ZVS2_MICM2</name>
<dbReference type="InterPro" id="IPR006016">
    <property type="entry name" value="UspA"/>
</dbReference>
<organism evidence="3 4">
    <name type="scientific">Microscilla marina ATCC 23134</name>
    <dbReference type="NCBI Taxonomy" id="313606"/>
    <lineage>
        <taxon>Bacteria</taxon>
        <taxon>Pseudomonadati</taxon>
        <taxon>Bacteroidota</taxon>
        <taxon>Cytophagia</taxon>
        <taxon>Cytophagales</taxon>
        <taxon>Microscillaceae</taxon>
        <taxon>Microscilla</taxon>
    </lineage>
</organism>
<comment type="similarity">
    <text evidence="1">Belongs to the universal stress protein A family.</text>
</comment>
<evidence type="ECO:0000259" key="2">
    <source>
        <dbReference type="Pfam" id="PF00582"/>
    </source>
</evidence>
<dbReference type="PANTHER" id="PTHR46268:SF6">
    <property type="entry name" value="UNIVERSAL STRESS PROTEIN UP12"/>
    <property type="match status" value="1"/>
</dbReference>
<proteinExistence type="inferred from homology"/>
<dbReference type="CDD" id="cd00293">
    <property type="entry name" value="USP-like"/>
    <property type="match status" value="2"/>
</dbReference>
<dbReference type="AlphaFoldDB" id="A1ZVS2"/>
<evidence type="ECO:0000313" key="4">
    <source>
        <dbReference type="Proteomes" id="UP000004095"/>
    </source>
</evidence>
<feature type="domain" description="UspA" evidence="2">
    <location>
        <begin position="1"/>
        <end position="144"/>
    </location>
</feature>
<dbReference type="eggNOG" id="COG0589">
    <property type="taxonomic scope" value="Bacteria"/>
</dbReference>
<dbReference type="EMBL" id="AAWS01000047">
    <property type="protein sequence ID" value="EAY25499.1"/>
    <property type="molecule type" value="Genomic_DNA"/>
</dbReference>
<sequence>MKKILIPTDFSELSEYALHTAEKIATSLGAEIHALKVLPAPGDAYFDDKGNMLNCQDYDMTKFEKERMENEAKIKEWLKDAKVKVHVVVKFGNMIDDIVEYVNVNAMDLVVMGTSGASGWKEMFVGSNAEKVVRYSPVPVLTIKCDKPDWEVEKILLVNDFKEPKIENLTALKTLQKAFEAQIHLLKIEKGKETNREVFQQMEKFTELNQLENVEFHVESSSKIEEGVFYFAHEHSIDLITMGTHGRTGWDHLIKGSISENLVNHMYKPILTFKLN</sequence>